<name>A0A559M3N2_9HELO</name>
<keyword evidence="1" id="KW-0732">Signal</keyword>
<dbReference type="InterPro" id="IPR018535">
    <property type="entry name" value="DUF1996"/>
</dbReference>
<proteinExistence type="predicted"/>
<keyword evidence="4" id="KW-1185">Reference proteome</keyword>
<reference evidence="3 4" key="1">
    <citation type="submission" date="2018-05" db="EMBL/GenBank/DDBJ databases">
        <title>Genome sequencing and assembly of the regulated plant pathogen Lachnellula willkommii and related sister species for the development of diagnostic species identification markers.</title>
        <authorList>
            <person name="Giroux E."/>
            <person name="Bilodeau G."/>
        </authorList>
    </citation>
    <scope>NUCLEOTIDE SEQUENCE [LARGE SCALE GENOMIC DNA]</scope>
    <source>
        <strain evidence="3 4">CBS 172.35</strain>
    </source>
</reference>
<dbReference type="Pfam" id="PF09362">
    <property type="entry name" value="DUF1996"/>
    <property type="match status" value="1"/>
</dbReference>
<comment type="caution">
    <text evidence="3">The sequence shown here is derived from an EMBL/GenBank/DDBJ whole genome shotgun (WGS) entry which is preliminary data.</text>
</comment>
<feature type="non-terminal residue" evidence="3">
    <location>
        <position position="352"/>
    </location>
</feature>
<gene>
    <name evidence="3" type="ORF">LAWI1_G005394</name>
</gene>
<evidence type="ECO:0000256" key="1">
    <source>
        <dbReference type="SAM" id="SignalP"/>
    </source>
</evidence>
<feature type="domain" description="DUF1996" evidence="2">
    <location>
        <begin position="37"/>
        <end position="289"/>
    </location>
</feature>
<protein>
    <recommendedName>
        <fullName evidence="2">DUF1996 domain-containing protein</fullName>
    </recommendedName>
</protein>
<feature type="signal peptide" evidence="1">
    <location>
        <begin position="1"/>
        <end position="22"/>
    </location>
</feature>
<dbReference type="Proteomes" id="UP000315522">
    <property type="component" value="Unassembled WGS sequence"/>
</dbReference>
<dbReference type="EMBL" id="QGML01002347">
    <property type="protein sequence ID" value="TVY87550.1"/>
    <property type="molecule type" value="Genomic_DNA"/>
</dbReference>
<evidence type="ECO:0000313" key="3">
    <source>
        <dbReference type="EMBL" id="TVY87550.1"/>
    </source>
</evidence>
<dbReference type="PANTHER" id="PTHR43662:SF7">
    <property type="entry name" value="DUF1996 DOMAIN-CONTAINING PROTEIN"/>
    <property type="match status" value="1"/>
</dbReference>
<dbReference type="AlphaFoldDB" id="A0A559M3N2"/>
<dbReference type="PANTHER" id="PTHR43662">
    <property type="match status" value="1"/>
</dbReference>
<sequence length="352" mass="38435">MRSSILAFKATTLLLFATYVNAFWRMPCVVSGRARLDPLKYYGAISDHMHTIHGSSGFSDTAATAELLAGDCTSCLVTQDKSAYWTPALYFQNSATGEFSLVDQVGGMLAYYLLRPNTGSANVTAFPNGFEMIAGDTNQREFNYPVPDIDKSNWNVAPYNTQAFLRQAALGFNCLDYSNPAATEPSLYRHSLPNKAYLDAHCKSGVRFELMFPSCWNGKPTPDDKKSHMAYPSLVGEGDCPSGFDIRLNTLFFETIWATDAFAGTDGQFVIANGDPTGNGYHGDFIMGWDEQFLQDASNQCTNLSGKIEDCPLFDIQPLGESSACNISESNIPARLRKDLAIGSATTLPGNP</sequence>
<evidence type="ECO:0000259" key="2">
    <source>
        <dbReference type="Pfam" id="PF09362"/>
    </source>
</evidence>
<feature type="chain" id="PRO_5021699451" description="DUF1996 domain-containing protein" evidence="1">
    <location>
        <begin position="23"/>
        <end position="352"/>
    </location>
</feature>
<evidence type="ECO:0000313" key="4">
    <source>
        <dbReference type="Proteomes" id="UP000315522"/>
    </source>
</evidence>
<organism evidence="3 4">
    <name type="scientific">Lachnellula willkommii</name>
    <dbReference type="NCBI Taxonomy" id="215461"/>
    <lineage>
        <taxon>Eukaryota</taxon>
        <taxon>Fungi</taxon>
        <taxon>Dikarya</taxon>
        <taxon>Ascomycota</taxon>
        <taxon>Pezizomycotina</taxon>
        <taxon>Leotiomycetes</taxon>
        <taxon>Helotiales</taxon>
        <taxon>Lachnaceae</taxon>
        <taxon>Lachnellula</taxon>
    </lineage>
</organism>
<accession>A0A559M3N2</accession>